<evidence type="ECO:0000256" key="5">
    <source>
        <dbReference type="RuleBase" id="RU000499"/>
    </source>
</evidence>
<accession>A0ABQ7TJA6</accession>
<evidence type="ECO:0000256" key="6">
    <source>
        <dbReference type="SAM" id="SignalP"/>
    </source>
</evidence>
<dbReference type="SUPFAM" id="SSF52833">
    <property type="entry name" value="Thioredoxin-like"/>
    <property type="match status" value="1"/>
</dbReference>
<evidence type="ECO:0000256" key="3">
    <source>
        <dbReference type="ARBA" id="ARBA00022559"/>
    </source>
</evidence>
<dbReference type="EMBL" id="JAIPUX010000439">
    <property type="protein sequence ID" value="KAH0629849.1"/>
    <property type="molecule type" value="Genomic_DNA"/>
</dbReference>
<evidence type="ECO:0000313" key="7">
    <source>
        <dbReference type="EMBL" id="KAH0629849.1"/>
    </source>
</evidence>
<keyword evidence="4 5" id="KW-0560">Oxidoreductase</keyword>
<dbReference type="InterPro" id="IPR029760">
    <property type="entry name" value="GPX_CS"/>
</dbReference>
<dbReference type="PANTHER" id="PTHR11592">
    <property type="entry name" value="GLUTATHIONE PEROXIDASE"/>
    <property type="match status" value="1"/>
</dbReference>
<gene>
    <name evidence="7" type="ORF">JD844_012275</name>
</gene>
<feature type="chain" id="PRO_5046579605" description="Glutathione peroxidase" evidence="6">
    <location>
        <begin position="25"/>
        <end position="214"/>
    </location>
</feature>
<evidence type="ECO:0000256" key="1">
    <source>
        <dbReference type="ARBA" id="ARBA00006926"/>
    </source>
</evidence>
<dbReference type="PROSITE" id="PS51355">
    <property type="entry name" value="GLUTATHIONE_PEROXID_3"/>
    <property type="match status" value="1"/>
</dbReference>
<dbReference type="Proteomes" id="UP000826234">
    <property type="component" value="Unassembled WGS sequence"/>
</dbReference>
<dbReference type="InterPro" id="IPR000889">
    <property type="entry name" value="Glutathione_peroxidase"/>
</dbReference>
<dbReference type="InterPro" id="IPR036249">
    <property type="entry name" value="Thioredoxin-like_sf"/>
</dbReference>
<evidence type="ECO:0000256" key="2">
    <source>
        <dbReference type="ARBA" id="ARBA00012310"/>
    </source>
</evidence>
<dbReference type="Pfam" id="PF00255">
    <property type="entry name" value="GSHPx"/>
    <property type="match status" value="1"/>
</dbReference>
<protein>
    <recommendedName>
        <fullName evidence="2 5">Glutathione peroxidase</fullName>
    </recommendedName>
</protein>
<comment type="similarity">
    <text evidence="1 5">Belongs to the glutathione peroxidase family.</text>
</comment>
<keyword evidence="8" id="KW-1185">Reference proteome</keyword>
<proteinExistence type="inferred from homology"/>
<evidence type="ECO:0000313" key="8">
    <source>
        <dbReference type="Proteomes" id="UP000826234"/>
    </source>
</evidence>
<reference evidence="7 8" key="1">
    <citation type="journal article" date="2022" name="Gigascience">
        <title>A chromosome-level genome assembly and annotation of the desert horned lizard, Phrynosoma platyrhinos, provides insight into chromosomal rearrangements among reptiles.</title>
        <authorList>
            <person name="Koochekian N."/>
            <person name="Ascanio A."/>
            <person name="Farleigh K."/>
            <person name="Card D.C."/>
            <person name="Schield D.R."/>
            <person name="Castoe T.A."/>
            <person name="Jezkova T."/>
        </authorList>
    </citation>
    <scope>NUCLEOTIDE SEQUENCE [LARGE SCALE GENOMIC DNA]</scope>
    <source>
        <strain evidence="7">NK-2021</strain>
    </source>
</reference>
<feature type="signal peptide" evidence="6">
    <location>
        <begin position="1"/>
        <end position="24"/>
    </location>
</feature>
<sequence>MRGRLKGPWIFPLLLAGLIQPNLGQERQKIVSLPLLLLWTAMTQYKGQCITTGLSPYMVMSTSPSRSMQGICFSLSMWPLTEDSQCSTLKSLFKLNALQTELGRYGLVILGFPCNQFGKQEPGENSEILPGLRYVRPGGGFTPNFQLFQKGDVNGEKEQRIYTFLKIHDIKWNFEKFLVGTDGKPVMRWYHRTNVATVKNDILRYMRKQNMLYG</sequence>
<comment type="caution">
    <text evidence="7">The sequence shown here is derived from an EMBL/GenBank/DDBJ whole genome shotgun (WGS) entry which is preliminary data.</text>
</comment>
<dbReference type="PRINTS" id="PR01011">
    <property type="entry name" value="GLUTPROXDASE"/>
</dbReference>
<dbReference type="PANTHER" id="PTHR11592:SF32">
    <property type="entry name" value="GLUTATHIONE PEROXIDASE 3"/>
    <property type="match status" value="1"/>
</dbReference>
<organism evidence="7 8">
    <name type="scientific">Phrynosoma platyrhinos</name>
    <name type="common">Desert horned lizard</name>
    <dbReference type="NCBI Taxonomy" id="52577"/>
    <lineage>
        <taxon>Eukaryota</taxon>
        <taxon>Metazoa</taxon>
        <taxon>Chordata</taxon>
        <taxon>Craniata</taxon>
        <taxon>Vertebrata</taxon>
        <taxon>Euteleostomi</taxon>
        <taxon>Lepidosauria</taxon>
        <taxon>Squamata</taxon>
        <taxon>Bifurcata</taxon>
        <taxon>Unidentata</taxon>
        <taxon>Episquamata</taxon>
        <taxon>Toxicofera</taxon>
        <taxon>Iguania</taxon>
        <taxon>Phrynosomatidae</taxon>
        <taxon>Phrynosomatinae</taxon>
        <taxon>Phrynosoma</taxon>
    </lineage>
</organism>
<keyword evidence="6" id="KW-0732">Signal</keyword>
<dbReference type="Gene3D" id="3.40.30.10">
    <property type="entry name" value="Glutaredoxin"/>
    <property type="match status" value="1"/>
</dbReference>
<evidence type="ECO:0000256" key="4">
    <source>
        <dbReference type="ARBA" id="ARBA00023002"/>
    </source>
</evidence>
<dbReference type="PROSITE" id="PS00763">
    <property type="entry name" value="GLUTATHIONE_PEROXID_2"/>
    <property type="match status" value="1"/>
</dbReference>
<keyword evidence="3 5" id="KW-0575">Peroxidase</keyword>
<name>A0ABQ7TJA6_PHRPL</name>